<comment type="caution">
    <text evidence="1">The sequence shown here is derived from an EMBL/GenBank/DDBJ whole genome shotgun (WGS) entry which is preliminary data.</text>
</comment>
<name>A0ABT9RWH4_9MICC</name>
<protein>
    <submittedName>
        <fullName evidence="1">Uncharacterized protein</fullName>
    </submittedName>
</protein>
<evidence type="ECO:0000313" key="1">
    <source>
        <dbReference type="EMBL" id="MDP9889588.1"/>
    </source>
</evidence>
<gene>
    <name evidence="1" type="ORF">J2X98_003199</name>
</gene>
<dbReference type="EMBL" id="JAUSRE010000017">
    <property type="protein sequence ID" value="MDP9889588.1"/>
    <property type="molecule type" value="Genomic_DNA"/>
</dbReference>
<reference evidence="1 2" key="1">
    <citation type="submission" date="2023-07" db="EMBL/GenBank/DDBJ databases">
        <title>Sorghum-associated microbial communities from plants grown in Nebraska, USA.</title>
        <authorList>
            <person name="Schachtman D."/>
        </authorList>
    </citation>
    <scope>NUCLEOTIDE SEQUENCE [LARGE SCALE GENOMIC DNA]</scope>
    <source>
        <strain evidence="1 2">CC222</strain>
    </source>
</reference>
<accession>A0ABT9RWH4</accession>
<organism evidence="1 2">
    <name type="scientific">Pseudarthrobacter enclensis</name>
    <dbReference type="NCBI Taxonomy" id="993070"/>
    <lineage>
        <taxon>Bacteria</taxon>
        <taxon>Bacillati</taxon>
        <taxon>Actinomycetota</taxon>
        <taxon>Actinomycetes</taxon>
        <taxon>Micrococcales</taxon>
        <taxon>Micrococcaceae</taxon>
        <taxon>Pseudarthrobacter</taxon>
    </lineage>
</organism>
<keyword evidence="2" id="KW-1185">Reference proteome</keyword>
<dbReference type="Proteomes" id="UP001226577">
    <property type="component" value="Unassembled WGS sequence"/>
</dbReference>
<evidence type="ECO:0000313" key="2">
    <source>
        <dbReference type="Proteomes" id="UP001226577"/>
    </source>
</evidence>
<proteinExistence type="predicted"/>
<sequence length="63" mass="7265">MVKNCLRVAARTNCLHEHAAMVATNRTPTENSVLYVRKRILNRKPLRRASKIRAVCYRPCESP</sequence>